<name>A0A6V8QN74_TRIAP</name>
<dbReference type="EMBL" id="BLZH01000002">
    <property type="protein sequence ID" value="GFP53612.1"/>
    <property type="molecule type" value="Genomic_DNA"/>
</dbReference>
<keyword evidence="5" id="KW-0325">Glycoprotein</keyword>
<proteinExistence type="inferred from homology"/>
<evidence type="ECO:0000256" key="8">
    <source>
        <dbReference type="ARBA" id="ARBA00023288"/>
    </source>
</evidence>
<evidence type="ECO:0000313" key="13">
    <source>
        <dbReference type="EMBL" id="GFP53612.1"/>
    </source>
</evidence>
<evidence type="ECO:0000256" key="5">
    <source>
        <dbReference type="ARBA" id="ARBA00022622"/>
    </source>
</evidence>
<reference evidence="13 14" key="1">
    <citation type="submission" date="2020-07" db="EMBL/GenBank/DDBJ databases">
        <title>Trichoderma asperellum IC-1 whole genome shotgun sequence.</title>
        <authorList>
            <person name="Kanamasa S."/>
            <person name="Takahashi H."/>
        </authorList>
    </citation>
    <scope>NUCLEOTIDE SEQUENCE [LARGE SCALE GENOMIC DNA]</scope>
    <source>
        <strain evidence="13 14">IC-1</strain>
    </source>
</reference>
<comment type="similarity">
    <text evidence="3">Belongs to the RBT5 family.</text>
</comment>
<feature type="compositionally biased region" description="Basic and acidic residues" evidence="10">
    <location>
        <begin position="127"/>
        <end position="140"/>
    </location>
</feature>
<evidence type="ECO:0000256" key="6">
    <source>
        <dbReference type="ARBA" id="ARBA00022729"/>
    </source>
</evidence>
<keyword evidence="5" id="KW-0472">Membrane</keyword>
<keyword evidence="8" id="KW-0449">Lipoprotein</keyword>
<keyword evidence="9" id="KW-0408">Iron</keyword>
<comment type="subcellular location">
    <subcellularLocation>
        <location evidence="1">Membrane</location>
        <topology evidence="1">Lipid-anchor</topology>
        <topology evidence="1">GPI-anchor</topology>
    </subcellularLocation>
    <subcellularLocation>
        <location evidence="2">Secreted</location>
    </subcellularLocation>
</comment>
<comment type="caution">
    <text evidence="13">The sequence shown here is derived from an EMBL/GenBank/DDBJ whole genome shotgun (WGS) entry which is preliminary data.</text>
</comment>
<organism evidence="13 14">
    <name type="scientific">Trichoderma asperellum</name>
    <name type="common">Filamentous fungus</name>
    <dbReference type="NCBI Taxonomy" id="101201"/>
    <lineage>
        <taxon>Eukaryota</taxon>
        <taxon>Fungi</taxon>
        <taxon>Dikarya</taxon>
        <taxon>Ascomycota</taxon>
        <taxon>Pezizomycotina</taxon>
        <taxon>Sordariomycetes</taxon>
        <taxon>Hypocreomycetidae</taxon>
        <taxon>Hypocreales</taxon>
        <taxon>Hypocreaceae</taxon>
        <taxon>Trichoderma</taxon>
    </lineage>
</organism>
<gene>
    <name evidence="13" type="ORF">TASIC1_0002079700</name>
</gene>
<evidence type="ECO:0000259" key="12">
    <source>
        <dbReference type="PROSITE" id="PS52012"/>
    </source>
</evidence>
<feature type="binding site" description="axial binding residue" evidence="9">
    <location>
        <position position="50"/>
    </location>
    <ligand>
        <name>heme</name>
        <dbReference type="ChEBI" id="CHEBI:30413"/>
    </ligand>
    <ligandPart>
        <name>Fe</name>
        <dbReference type="ChEBI" id="CHEBI:18248"/>
    </ligandPart>
</feature>
<accession>A0A6V8QN74</accession>
<dbReference type="GO" id="GO:0046872">
    <property type="term" value="F:metal ion binding"/>
    <property type="evidence" value="ECO:0007669"/>
    <property type="project" value="UniProtKB-UniRule"/>
</dbReference>
<feature type="domain" description="CFEM" evidence="12">
    <location>
        <begin position="1"/>
        <end position="115"/>
    </location>
</feature>
<evidence type="ECO:0000313" key="14">
    <source>
        <dbReference type="Proteomes" id="UP000517252"/>
    </source>
</evidence>
<evidence type="ECO:0000256" key="11">
    <source>
        <dbReference type="SAM" id="SignalP"/>
    </source>
</evidence>
<dbReference type="GO" id="GO:0098552">
    <property type="term" value="C:side of membrane"/>
    <property type="evidence" value="ECO:0007669"/>
    <property type="project" value="UniProtKB-KW"/>
</dbReference>
<dbReference type="PROSITE" id="PS52012">
    <property type="entry name" value="CFEM"/>
    <property type="match status" value="1"/>
</dbReference>
<keyword evidence="9" id="KW-0479">Metal-binding</keyword>
<feature type="compositionally biased region" description="Polar residues" evidence="10">
    <location>
        <begin position="106"/>
        <end position="126"/>
    </location>
</feature>
<evidence type="ECO:0000256" key="3">
    <source>
        <dbReference type="ARBA" id="ARBA00010031"/>
    </source>
</evidence>
<feature type="chain" id="PRO_5028078848" description="CFEM domain-containing protein" evidence="11">
    <location>
        <begin position="23"/>
        <end position="187"/>
    </location>
</feature>
<evidence type="ECO:0000256" key="9">
    <source>
        <dbReference type="PROSITE-ProRule" id="PRU01356"/>
    </source>
</evidence>
<evidence type="ECO:0000256" key="2">
    <source>
        <dbReference type="ARBA" id="ARBA00004613"/>
    </source>
</evidence>
<dbReference type="SMART" id="SM00747">
    <property type="entry name" value="CFEM"/>
    <property type="match status" value="1"/>
</dbReference>
<feature type="region of interest" description="Disordered" evidence="10">
    <location>
        <begin position="104"/>
        <end position="157"/>
    </location>
</feature>
<dbReference type="Pfam" id="PF05730">
    <property type="entry name" value="CFEM"/>
    <property type="match status" value="1"/>
</dbReference>
<keyword evidence="7" id="KW-1015">Disulfide bond</keyword>
<evidence type="ECO:0000256" key="7">
    <source>
        <dbReference type="ARBA" id="ARBA00023157"/>
    </source>
</evidence>
<keyword evidence="4" id="KW-0964">Secreted</keyword>
<evidence type="ECO:0000256" key="10">
    <source>
        <dbReference type="SAM" id="MobiDB-lite"/>
    </source>
</evidence>
<dbReference type="OrthoDB" id="4778251at2759"/>
<dbReference type="InterPro" id="IPR008427">
    <property type="entry name" value="Extracellular_membr_CFEM_dom"/>
</dbReference>
<dbReference type="Proteomes" id="UP000517252">
    <property type="component" value="Unassembled WGS sequence"/>
</dbReference>
<dbReference type="AlphaFoldDB" id="A0A6V8QN74"/>
<protein>
    <recommendedName>
        <fullName evidence="12">CFEM domain-containing protein</fullName>
    </recommendedName>
</protein>
<evidence type="ECO:0000256" key="4">
    <source>
        <dbReference type="ARBA" id="ARBA00022525"/>
    </source>
</evidence>
<feature type="compositionally biased region" description="Polar residues" evidence="10">
    <location>
        <begin position="148"/>
        <end position="157"/>
    </location>
</feature>
<dbReference type="GO" id="GO:0005576">
    <property type="term" value="C:extracellular region"/>
    <property type="evidence" value="ECO:0007669"/>
    <property type="project" value="UniProtKB-SubCell"/>
</dbReference>
<keyword evidence="9" id="KW-0349">Heme</keyword>
<comment type="caution">
    <text evidence="9">Lacks conserved residue(s) required for the propagation of feature annotation.</text>
</comment>
<evidence type="ECO:0000256" key="1">
    <source>
        <dbReference type="ARBA" id="ARBA00004589"/>
    </source>
</evidence>
<feature type="signal peptide" evidence="11">
    <location>
        <begin position="1"/>
        <end position="22"/>
    </location>
</feature>
<sequence length="187" mass="20167">MRSLFPVVLGALGLIFVDGVVAQDTPACVPACANQVRDQFTQYSCTSAEDAACLCANANFGFGVRDCAKNRCGATDVQVQAFLAGPTTSILSYRRSSSSYFKRTNGKPSCNNTSRCHDASTNSSSHQRLDPRNIDPRNIDPLDFTAGHRSTNDNTASLDRSSNLISANVNCSTSNYHRRTLGNISVF</sequence>
<keyword evidence="6 11" id="KW-0732">Signal</keyword>
<keyword evidence="5" id="KW-0336">GPI-anchor</keyword>